<reference evidence="3" key="1">
    <citation type="journal article" date="2019" name="Int. J. Syst. Evol. Microbiol.">
        <title>The Global Catalogue of Microorganisms (GCM) 10K type strain sequencing project: providing services to taxonomists for standard genome sequencing and annotation.</title>
        <authorList>
            <consortium name="The Broad Institute Genomics Platform"/>
            <consortium name="The Broad Institute Genome Sequencing Center for Infectious Disease"/>
            <person name="Wu L."/>
            <person name="Ma J."/>
        </authorList>
    </citation>
    <scope>NUCLEOTIDE SEQUENCE [LARGE SCALE GENOMIC DNA]</scope>
    <source>
        <strain evidence="3">KCTC 52449</strain>
    </source>
</reference>
<feature type="transmembrane region" description="Helical" evidence="1">
    <location>
        <begin position="196"/>
        <end position="213"/>
    </location>
</feature>
<comment type="caution">
    <text evidence="2">The sequence shown here is derived from an EMBL/GenBank/DDBJ whole genome shotgun (WGS) entry which is preliminary data.</text>
</comment>
<keyword evidence="1" id="KW-1133">Transmembrane helix</keyword>
<evidence type="ECO:0000313" key="2">
    <source>
        <dbReference type="EMBL" id="MFC3200876.1"/>
    </source>
</evidence>
<evidence type="ECO:0000313" key="3">
    <source>
        <dbReference type="Proteomes" id="UP001595477"/>
    </source>
</evidence>
<gene>
    <name evidence="2" type="ORF">ACFOEW_03455</name>
</gene>
<accession>A0ABV7JVY4</accession>
<keyword evidence="1" id="KW-0472">Membrane</keyword>
<organism evidence="2 3">
    <name type="scientific">Alteromonas oceani</name>
    <dbReference type="NCBI Taxonomy" id="2071609"/>
    <lineage>
        <taxon>Bacteria</taxon>
        <taxon>Pseudomonadati</taxon>
        <taxon>Pseudomonadota</taxon>
        <taxon>Gammaproteobacteria</taxon>
        <taxon>Alteromonadales</taxon>
        <taxon>Alteromonadaceae</taxon>
        <taxon>Alteromonas/Salinimonas group</taxon>
        <taxon>Alteromonas</taxon>
    </lineage>
</organism>
<protein>
    <submittedName>
        <fullName evidence="2">Uncharacterized protein</fullName>
    </submittedName>
</protein>
<dbReference type="Proteomes" id="UP001595477">
    <property type="component" value="Unassembled WGS sequence"/>
</dbReference>
<proteinExistence type="predicted"/>
<feature type="transmembrane region" description="Helical" evidence="1">
    <location>
        <begin position="166"/>
        <end position="190"/>
    </location>
</feature>
<dbReference type="EMBL" id="JBHRSX010000010">
    <property type="protein sequence ID" value="MFC3200876.1"/>
    <property type="molecule type" value="Genomic_DNA"/>
</dbReference>
<keyword evidence="1" id="KW-0812">Transmembrane</keyword>
<dbReference type="RefSeq" id="WP_123323515.1">
    <property type="nucleotide sequence ID" value="NZ_JBHRSX010000010.1"/>
</dbReference>
<keyword evidence="3" id="KW-1185">Reference proteome</keyword>
<evidence type="ECO:0000256" key="1">
    <source>
        <dbReference type="SAM" id="Phobius"/>
    </source>
</evidence>
<sequence>MDIQEFKGSLETAIDFFDKHEISLLKGQEVARALCILSLSSVENGIDVRNIYFDYQEIYKAVWGSEVEANKASQMVRKHSDIIKGCFEADSELNTHLNANGNAGLNLQIESTKGGHKTQIFLLSREEKSKDLNRQGPIHVISYSPVQLPKVYSLTKPFLDLRLQPLVFTAFAMILITIAVVAFFSFIGFINWGSKPLNIVIILSMFPAGYVLLKIHEIMEKGVTSLPIFMAPVTTRNAMLVLTKERQNDQVALKMKAIVYDCKCGMCGENILIEKSREFRGRYIGKCAVAPTEHIYSFDHVLKTGKFLR</sequence>
<name>A0ABV7JVY4_9ALTE</name>